<evidence type="ECO:0000256" key="1">
    <source>
        <dbReference type="SAM" id="Coils"/>
    </source>
</evidence>
<sequence>MKKERAAILKPNPPTPSPSPQSHQVEAEIQTPKPSPSPKPGPPLHEPVPLNLPERRRPRAHHPGSDTPPTPLLSPTVDRSPLFSPTPTRNQSDYSDPKNRSRSSSPTLSHSSDALNSATPARTVQKSKRRTATGSTADRGKARMKPGIKKRSNHGFTRKNGDDITAIRDLLRNKDDDEPGQPILRRSTRLQAREISTLLGTKEDDGIEEQMANDEEAASPRANIKREAMQQALDQFGRLREEEWMTRLKEKTKLAEIGVMGLETLYDDVIHRAPPNSLEADLVAHRERERVRIAQLRTERAKKEQERKEKIVEARRNAVPMPELYDLLVMKEDHDQLT</sequence>
<evidence type="ECO:0000313" key="3">
    <source>
        <dbReference type="EMBL" id="KAK2961326.1"/>
    </source>
</evidence>
<comment type="caution">
    <text evidence="3">The sequence shown here is derived from an EMBL/GenBank/DDBJ whole genome shotgun (WGS) entry which is preliminary data.</text>
</comment>
<evidence type="ECO:0000313" key="4">
    <source>
        <dbReference type="Proteomes" id="UP001281761"/>
    </source>
</evidence>
<accession>A0ABQ9YCD5</accession>
<feature type="region of interest" description="Disordered" evidence="2">
    <location>
        <begin position="1"/>
        <end position="162"/>
    </location>
</feature>
<feature type="compositionally biased region" description="Polar residues" evidence="2">
    <location>
        <begin position="113"/>
        <end position="124"/>
    </location>
</feature>
<protein>
    <submittedName>
        <fullName evidence="3">Uncharacterized protein</fullName>
    </submittedName>
</protein>
<name>A0ABQ9YCD5_9EUKA</name>
<keyword evidence="1" id="KW-0175">Coiled coil</keyword>
<feature type="compositionally biased region" description="Basic residues" evidence="2">
    <location>
        <begin position="142"/>
        <end position="157"/>
    </location>
</feature>
<organism evidence="3 4">
    <name type="scientific">Blattamonas nauphoetae</name>
    <dbReference type="NCBI Taxonomy" id="2049346"/>
    <lineage>
        <taxon>Eukaryota</taxon>
        <taxon>Metamonada</taxon>
        <taxon>Preaxostyla</taxon>
        <taxon>Oxymonadida</taxon>
        <taxon>Blattamonas</taxon>
    </lineage>
</organism>
<feature type="compositionally biased region" description="Pro residues" evidence="2">
    <location>
        <begin position="33"/>
        <end position="46"/>
    </location>
</feature>
<dbReference type="EMBL" id="JARBJD010000017">
    <property type="protein sequence ID" value="KAK2961326.1"/>
    <property type="molecule type" value="Genomic_DNA"/>
</dbReference>
<keyword evidence="4" id="KW-1185">Reference proteome</keyword>
<dbReference type="Proteomes" id="UP001281761">
    <property type="component" value="Unassembled WGS sequence"/>
</dbReference>
<reference evidence="3 4" key="1">
    <citation type="journal article" date="2022" name="bioRxiv">
        <title>Genomics of Preaxostyla Flagellates Illuminates Evolutionary Transitions and the Path Towards Mitochondrial Loss.</title>
        <authorList>
            <person name="Novak L.V.F."/>
            <person name="Treitli S.C."/>
            <person name="Pyrih J."/>
            <person name="Halakuc P."/>
            <person name="Pipaliya S.V."/>
            <person name="Vacek V."/>
            <person name="Brzon O."/>
            <person name="Soukal P."/>
            <person name="Eme L."/>
            <person name="Dacks J.B."/>
            <person name="Karnkowska A."/>
            <person name="Elias M."/>
            <person name="Hampl V."/>
        </authorList>
    </citation>
    <scope>NUCLEOTIDE SEQUENCE [LARGE SCALE GENOMIC DNA]</scope>
    <source>
        <strain evidence="3">NAU3</strain>
        <tissue evidence="3">Gut</tissue>
    </source>
</reference>
<proteinExistence type="predicted"/>
<feature type="compositionally biased region" description="Low complexity" evidence="2">
    <location>
        <begin position="102"/>
        <end position="112"/>
    </location>
</feature>
<evidence type="ECO:0000256" key="2">
    <source>
        <dbReference type="SAM" id="MobiDB-lite"/>
    </source>
</evidence>
<gene>
    <name evidence="3" type="ORF">BLNAU_3772</name>
</gene>
<feature type="compositionally biased region" description="Polar residues" evidence="2">
    <location>
        <begin position="83"/>
        <end position="94"/>
    </location>
</feature>
<feature type="coiled-coil region" evidence="1">
    <location>
        <begin position="286"/>
        <end position="313"/>
    </location>
</feature>